<evidence type="ECO:0000256" key="1">
    <source>
        <dbReference type="SAM" id="MobiDB-lite"/>
    </source>
</evidence>
<keyword evidence="3" id="KW-1185">Reference proteome</keyword>
<dbReference type="RefSeq" id="XP_040875859.1">
    <property type="nucleotide sequence ID" value="XM_041025292.1"/>
</dbReference>
<dbReference type="GeneID" id="63918665"/>
<feature type="region of interest" description="Disordered" evidence="1">
    <location>
        <begin position="253"/>
        <end position="285"/>
    </location>
</feature>
<dbReference type="EMBL" id="KL584851">
    <property type="protein sequence ID" value="KEQ58836.1"/>
    <property type="molecule type" value="Genomic_DNA"/>
</dbReference>
<accession>A0A074W8F1</accession>
<proteinExistence type="predicted"/>
<dbReference type="AlphaFoldDB" id="A0A074W8F1"/>
<dbReference type="HOGENOM" id="CLU_698248_0_0_1"/>
<evidence type="ECO:0000313" key="3">
    <source>
        <dbReference type="Proteomes" id="UP000030672"/>
    </source>
</evidence>
<gene>
    <name evidence="2" type="ORF">M437DRAFT_69511</name>
</gene>
<sequence length="395" mass="44630">MSEEFTKPGAYWNEYIRGTIVDVIANLIRDPSQRAPFWASIKQDSRECQSLPELLQVFAQYGYRLDELRIIQALLINPIQFGNNDHLVFIPWLVFDILPRLQQSHARIQTLETTVDLLSKKLADSIEDLAGVLPCKHRCLATARAHQVQSKRALQQHKSIQDYDTNAPNSSTRSTSTPKCLGTDDTYKALTERIQALEKMIQEKRDNIEAHQPLVMVEESVETARNQTMRDAIQETSSGFEALSDASASSTCTLTPASVSQPKEIRENPTKSEQTVVNEPLGKSSNDDHVRSVVLELQIAVYYDLVHIVGDGLRHPAFHHPLLVRTNSNTPFKVLKDKLRDRYYERNGEMDLRLKQSPLKCLFGSDTPTSLELTEGVELMYARINGAVKTIDLTT</sequence>
<name>A0A074W8F1_AURM1</name>
<feature type="compositionally biased region" description="Polar residues" evidence="1">
    <location>
        <begin position="155"/>
        <end position="178"/>
    </location>
</feature>
<feature type="region of interest" description="Disordered" evidence="1">
    <location>
        <begin position="155"/>
        <end position="180"/>
    </location>
</feature>
<organism evidence="2 3">
    <name type="scientific">Aureobasidium melanogenum (strain CBS 110374)</name>
    <name type="common">Aureobasidium pullulans var. melanogenum</name>
    <dbReference type="NCBI Taxonomy" id="1043003"/>
    <lineage>
        <taxon>Eukaryota</taxon>
        <taxon>Fungi</taxon>
        <taxon>Dikarya</taxon>
        <taxon>Ascomycota</taxon>
        <taxon>Pezizomycotina</taxon>
        <taxon>Dothideomycetes</taxon>
        <taxon>Dothideomycetidae</taxon>
        <taxon>Dothideales</taxon>
        <taxon>Saccotheciaceae</taxon>
        <taxon>Aureobasidium</taxon>
    </lineage>
</organism>
<dbReference type="Proteomes" id="UP000030672">
    <property type="component" value="Unassembled WGS sequence"/>
</dbReference>
<evidence type="ECO:0000313" key="2">
    <source>
        <dbReference type="EMBL" id="KEQ58836.1"/>
    </source>
</evidence>
<protein>
    <submittedName>
        <fullName evidence="2">Uncharacterized protein</fullName>
    </submittedName>
</protein>
<reference evidence="2 3" key="1">
    <citation type="journal article" date="2014" name="BMC Genomics">
        <title>Genome sequencing of four Aureobasidium pullulans varieties: biotechnological potential, stress tolerance, and description of new species.</title>
        <authorList>
            <person name="Gostin Ar C."/>
            <person name="Ohm R.A."/>
            <person name="Kogej T."/>
            <person name="Sonjak S."/>
            <person name="Turk M."/>
            <person name="Zajc J."/>
            <person name="Zalar P."/>
            <person name="Grube M."/>
            <person name="Sun H."/>
            <person name="Han J."/>
            <person name="Sharma A."/>
            <person name="Chiniquy J."/>
            <person name="Ngan C.Y."/>
            <person name="Lipzen A."/>
            <person name="Barry K."/>
            <person name="Grigoriev I.V."/>
            <person name="Gunde-Cimerman N."/>
        </authorList>
    </citation>
    <scope>NUCLEOTIDE SEQUENCE [LARGE SCALE GENOMIC DNA]</scope>
    <source>
        <strain evidence="2 3">CBS 110374</strain>
    </source>
</reference>